<reference evidence="1 2" key="1">
    <citation type="journal article" date="2015" name="Genome Biol.">
        <title>Comparative genomics of Steinernema reveals deeply conserved gene regulatory networks.</title>
        <authorList>
            <person name="Dillman A.R."/>
            <person name="Macchietto M."/>
            <person name="Porter C.F."/>
            <person name="Rogers A."/>
            <person name="Williams B."/>
            <person name="Antoshechkin I."/>
            <person name="Lee M.M."/>
            <person name="Goodwin Z."/>
            <person name="Lu X."/>
            <person name="Lewis E.E."/>
            <person name="Goodrich-Blair H."/>
            <person name="Stock S.P."/>
            <person name="Adams B.J."/>
            <person name="Sternberg P.W."/>
            <person name="Mortazavi A."/>
        </authorList>
    </citation>
    <scope>NUCLEOTIDE SEQUENCE [LARGE SCALE GENOMIC DNA]</scope>
    <source>
        <strain evidence="1 2">ALL</strain>
    </source>
</reference>
<evidence type="ECO:0000313" key="2">
    <source>
        <dbReference type="Proteomes" id="UP000298663"/>
    </source>
</evidence>
<comment type="caution">
    <text evidence="1">The sequence shown here is derived from an EMBL/GenBank/DDBJ whole genome shotgun (WGS) entry which is preliminary data.</text>
</comment>
<name>A0A4U5ND06_STECR</name>
<gene>
    <name evidence="1" type="ORF">L596_014497</name>
</gene>
<proteinExistence type="predicted"/>
<organism evidence="1 2">
    <name type="scientific">Steinernema carpocapsae</name>
    <name type="common">Entomopathogenic nematode</name>
    <dbReference type="NCBI Taxonomy" id="34508"/>
    <lineage>
        <taxon>Eukaryota</taxon>
        <taxon>Metazoa</taxon>
        <taxon>Ecdysozoa</taxon>
        <taxon>Nematoda</taxon>
        <taxon>Chromadorea</taxon>
        <taxon>Rhabditida</taxon>
        <taxon>Tylenchina</taxon>
        <taxon>Panagrolaimomorpha</taxon>
        <taxon>Strongyloidoidea</taxon>
        <taxon>Steinernematidae</taxon>
        <taxon>Steinernema</taxon>
    </lineage>
</organism>
<reference evidence="1 2" key="2">
    <citation type="journal article" date="2019" name="G3 (Bethesda)">
        <title>Hybrid Assembly of the Genome of the Entomopathogenic Nematode Steinernema carpocapsae Identifies the X-Chromosome.</title>
        <authorList>
            <person name="Serra L."/>
            <person name="Macchietto M."/>
            <person name="Macias-Munoz A."/>
            <person name="McGill C.J."/>
            <person name="Rodriguez I.M."/>
            <person name="Rodriguez B."/>
            <person name="Murad R."/>
            <person name="Mortazavi A."/>
        </authorList>
    </citation>
    <scope>NUCLEOTIDE SEQUENCE [LARGE SCALE GENOMIC DNA]</scope>
    <source>
        <strain evidence="1 2">ALL</strain>
    </source>
</reference>
<dbReference type="AlphaFoldDB" id="A0A4U5ND06"/>
<accession>A0A4U5ND06</accession>
<dbReference type="Proteomes" id="UP000298663">
    <property type="component" value="Unassembled WGS sequence"/>
</dbReference>
<dbReference type="EMBL" id="AZBU02000004">
    <property type="protein sequence ID" value="TKR80423.1"/>
    <property type="molecule type" value="Genomic_DNA"/>
</dbReference>
<protein>
    <submittedName>
        <fullName evidence="1">Uncharacterized protein</fullName>
    </submittedName>
</protein>
<sequence length="136" mass="15303">MSRGAGCNKNVALKQLRSVISYCAFPRLSFSTKIRFSTLSYQSCSASAKINVFAKCLSRTASKSTITQTNNLSPFWNSLETPSSHVPFQLLFAFCQTRFSISAALRIDVWKRRRRLQLKNLSQLSPTANIKFSDLP</sequence>
<evidence type="ECO:0000313" key="1">
    <source>
        <dbReference type="EMBL" id="TKR80423.1"/>
    </source>
</evidence>
<keyword evidence="2" id="KW-1185">Reference proteome</keyword>